<feature type="domain" description="PA14" evidence="7">
    <location>
        <begin position="431"/>
        <end position="590"/>
    </location>
</feature>
<dbReference type="InterPro" id="IPR013783">
    <property type="entry name" value="Ig-like_fold"/>
</dbReference>
<dbReference type="GO" id="GO:0009251">
    <property type="term" value="P:glucan catabolic process"/>
    <property type="evidence" value="ECO:0007669"/>
    <property type="project" value="TreeGrafter"/>
</dbReference>
<evidence type="ECO:0000256" key="6">
    <source>
        <dbReference type="SAM" id="MobiDB-lite"/>
    </source>
</evidence>
<dbReference type="InterPro" id="IPR002772">
    <property type="entry name" value="Glyco_hydro_3_C"/>
</dbReference>
<dbReference type="PANTHER" id="PTHR42715:SF10">
    <property type="entry name" value="BETA-GLUCOSIDASE"/>
    <property type="match status" value="1"/>
</dbReference>
<dbReference type="InterPro" id="IPR037524">
    <property type="entry name" value="PA14/GLEYA"/>
</dbReference>
<dbReference type="InterPro" id="IPR001764">
    <property type="entry name" value="Glyco_hydro_3_N"/>
</dbReference>
<dbReference type="EMBL" id="RSCE01000001">
    <property type="protein sequence ID" value="RSH88066.1"/>
    <property type="molecule type" value="Genomic_DNA"/>
</dbReference>
<dbReference type="InterPro" id="IPR026891">
    <property type="entry name" value="Fn3-like"/>
</dbReference>
<comment type="caution">
    <text evidence="8">The sequence shown here is derived from an EMBL/GenBank/DDBJ whole genome shotgun (WGS) entry which is preliminary data.</text>
</comment>
<dbReference type="STRING" id="105984.A0A427YAG0"/>
<dbReference type="InterPro" id="IPR036881">
    <property type="entry name" value="Glyco_hydro_3_C_sf"/>
</dbReference>
<reference evidence="8 9" key="1">
    <citation type="submission" date="2018-11" db="EMBL/GenBank/DDBJ databases">
        <title>Genome sequence of Apiotrichum porosum DSM 27194.</title>
        <authorList>
            <person name="Aliyu H."/>
            <person name="Gorte O."/>
            <person name="Ochsenreither K."/>
        </authorList>
    </citation>
    <scope>NUCLEOTIDE SEQUENCE [LARGE SCALE GENOMIC DNA]</scope>
    <source>
        <strain evidence="8 9">DSM 27194</strain>
    </source>
</reference>
<dbReference type="SMART" id="SM00758">
    <property type="entry name" value="PA14"/>
    <property type="match status" value="1"/>
</dbReference>
<feature type="compositionally biased region" description="Low complexity" evidence="6">
    <location>
        <begin position="12"/>
        <end position="22"/>
    </location>
</feature>
<keyword evidence="4" id="KW-0378">Hydrolase</keyword>
<dbReference type="PROSITE" id="PS51820">
    <property type="entry name" value="PA14"/>
    <property type="match status" value="1"/>
</dbReference>
<dbReference type="InterPro" id="IPR050288">
    <property type="entry name" value="Cellulose_deg_GH3"/>
</dbReference>
<keyword evidence="9" id="KW-1185">Reference proteome</keyword>
<dbReference type="Pfam" id="PF14310">
    <property type="entry name" value="Fn3-like"/>
    <property type="match status" value="1"/>
</dbReference>
<dbReference type="Gene3D" id="3.40.50.1700">
    <property type="entry name" value="Glycoside hydrolase family 3 C-terminal domain"/>
    <property type="match status" value="1"/>
</dbReference>
<dbReference type="SUPFAM" id="SSF51445">
    <property type="entry name" value="(Trans)glycosidases"/>
    <property type="match status" value="1"/>
</dbReference>
<protein>
    <recommendedName>
        <fullName evidence="3">beta-glucosidase</fullName>
        <ecNumber evidence="3">3.2.1.21</ecNumber>
    </recommendedName>
</protein>
<dbReference type="Proteomes" id="UP000279236">
    <property type="component" value="Unassembled WGS sequence"/>
</dbReference>
<proteinExistence type="inferred from homology"/>
<evidence type="ECO:0000256" key="2">
    <source>
        <dbReference type="ARBA" id="ARBA00005336"/>
    </source>
</evidence>
<evidence type="ECO:0000256" key="5">
    <source>
        <dbReference type="ARBA" id="ARBA00023295"/>
    </source>
</evidence>
<dbReference type="InterPro" id="IPR011658">
    <property type="entry name" value="PA14_dom"/>
</dbReference>
<evidence type="ECO:0000313" key="8">
    <source>
        <dbReference type="EMBL" id="RSH88066.1"/>
    </source>
</evidence>
<sequence>MAVPPLSPPLSSPSLTKVTSSPWHNGDRSFLDADIPDLVSQLSRQEKIKLLAGADWWHTHPVPRLNIPGVKVSDGPNGARGASFAEQTAGMCIPNETALAATFAPKLVHAAGGLLSRETKDRGAVALLAPTTNIQRSPLGGRSFESFTEDPILSGIMATAYINGLQENGVAAVLKHWVANDIEHERTAVSSEVSERALREVYMRPFQIAVAEANPLSIMSSYNRVNGVHVGDSKELLDGVLHKEWGWDGMIMSDWFGTYSVDTAILAGQDIEMPGTAKWRTPFLVEHCLASRKLHERDIDARVTNVLKFAQRVARLSPETVYGDDIEVTGDRPDDRVLLQELGARACVLLKNERQALPLSNGGVKRIAVIGPRALDKTVFGGGSAQLNVTYVVTVLDGIRAAAPEGVEVQYALGTPSHKMLPYLDGILRDDGQPGADMRLYTSLAPGSSAVHHYRREASHVLLNDGVPAVLDGQDWYGIMSGTWTASTTGLFQFSISVCGRAKLFVDGKLVVDSWNVLQYPGETFFGQGTLEEFGTVDVVAGQEYKIHCEYSNIPGVMSGGNETGQILNFGVRIGGFPVVDPDAAMAEAVELAKNVDAVVLAVGLNPDFESESYDRPDLSLPMRTNELVAKVAAANPRTIVAVQTGSCVSMPWVDDVAAIVQAWYGGNAAGAALADVIFGKVNPSGRLPLTFPVREEDIAAHGNFCSANGKVLYTEDLAVGYKWFLERKITPLFAFGHGLSYSSFKYSAMDVKRDGLNLDFTFTITNTGGVAGTTSAQLYLSSPPAPIAHPVRHLGGIATTDMLAPGASQQVTVKITRRELSHWDDLFHCWSVESGSWKAFLSDNALADEQLVYEFEVKGRNEWNGL</sequence>
<name>A0A427YAG0_9TREE</name>
<dbReference type="PANTHER" id="PTHR42715">
    <property type="entry name" value="BETA-GLUCOSIDASE"/>
    <property type="match status" value="1"/>
</dbReference>
<dbReference type="EC" id="3.2.1.21" evidence="3"/>
<accession>A0A427YAG0</accession>
<organism evidence="8 9">
    <name type="scientific">Apiotrichum porosum</name>
    <dbReference type="NCBI Taxonomy" id="105984"/>
    <lineage>
        <taxon>Eukaryota</taxon>
        <taxon>Fungi</taxon>
        <taxon>Dikarya</taxon>
        <taxon>Basidiomycota</taxon>
        <taxon>Agaricomycotina</taxon>
        <taxon>Tremellomycetes</taxon>
        <taxon>Trichosporonales</taxon>
        <taxon>Trichosporonaceae</taxon>
        <taxon>Apiotrichum</taxon>
    </lineage>
</organism>
<dbReference type="RefSeq" id="XP_028480274.1">
    <property type="nucleotide sequence ID" value="XM_028616417.1"/>
</dbReference>
<keyword evidence="5" id="KW-0326">Glycosidase</keyword>
<evidence type="ECO:0000256" key="3">
    <source>
        <dbReference type="ARBA" id="ARBA00012744"/>
    </source>
</evidence>
<dbReference type="Gene3D" id="2.60.40.10">
    <property type="entry name" value="Immunoglobulins"/>
    <property type="match status" value="1"/>
</dbReference>
<evidence type="ECO:0000313" key="9">
    <source>
        <dbReference type="Proteomes" id="UP000279236"/>
    </source>
</evidence>
<dbReference type="Gene3D" id="2.60.120.260">
    <property type="entry name" value="Galactose-binding domain-like"/>
    <property type="match status" value="1"/>
</dbReference>
<dbReference type="SMART" id="SM01217">
    <property type="entry name" value="Fn3_like"/>
    <property type="match status" value="1"/>
</dbReference>
<dbReference type="AlphaFoldDB" id="A0A427YAG0"/>
<feature type="compositionally biased region" description="Pro residues" evidence="6">
    <location>
        <begin position="1"/>
        <end position="11"/>
    </location>
</feature>
<evidence type="ECO:0000256" key="4">
    <source>
        <dbReference type="ARBA" id="ARBA00022801"/>
    </source>
</evidence>
<feature type="region of interest" description="Disordered" evidence="6">
    <location>
        <begin position="1"/>
        <end position="23"/>
    </location>
</feature>
<evidence type="ECO:0000259" key="7">
    <source>
        <dbReference type="PROSITE" id="PS51820"/>
    </source>
</evidence>
<evidence type="ECO:0000256" key="1">
    <source>
        <dbReference type="ARBA" id="ARBA00000448"/>
    </source>
</evidence>
<dbReference type="OrthoDB" id="47059at2759"/>
<dbReference type="SUPFAM" id="SSF52279">
    <property type="entry name" value="Beta-D-glucan exohydrolase, C-terminal domain"/>
    <property type="match status" value="1"/>
</dbReference>
<dbReference type="PRINTS" id="PR00133">
    <property type="entry name" value="GLHYDRLASE3"/>
</dbReference>
<dbReference type="GeneID" id="39585136"/>
<dbReference type="Pfam" id="PF00933">
    <property type="entry name" value="Glyco_hydro_3"/>
    <property type="match status" value="1"/>
</dbReference>
<comment type="catalytic activity">
    <reaction evidence="1">
        <text>Hydrolysis of terminal, non-reducing beta-D-glucosyl residues with release of beta-D-glucose.</text>
        <dbReference type="EC" id="3.2.1.21"/>
    </reaction>
</comment>
<dbReference type="GO" id="GO:0008422">
    <property type="term" value="F:beta-glucosidase activity"/>
    <property type="evidence" value="ECO:0007669"/>
    <property type="project" value="UniProtKB-EC"/>
</dbReference>
<dbReference type="InterPro" id="IPR036962">
    <property type="entry name" value="Glyco_hydro_3_N_sf"/>
</dbReference>
<gene>
    <name evidence="8" type="ORF">EHS24_000593</name>
</gene>
<dbReference type="Pfam" id="PF07691">
    <property type="entry name" value="PA14"/>
    <property type="match status" value="1"/>
</dbReference>
<dbReference type="Pfam" id="PF01915">
    <property type="entry name" value="Glyco_hydro_3_C"/>
    <property type="match status" value="1"/>
</dbReference>
<comment type="similarity">
    <text evidence="2">Belongs to the glycosyl hydrolase 3 family.</text>
</comment>
<dbReference type="Gene3D" id="3.20.20.300">
    <property type="entry name" value="Glycoside hydrolase, family 3, N-terminal domain"/>
    <property type="match status" value="1"/>
</dbReference>
<dbReference type="InterPro" id="IPR017853">
    <property type="entry name" value="GH"/>
</dbReference>